<keyword evidence="1" id="KW-1133">Transmembrane helix</keyword>
<sequence>MSNIKPNWDGLTGLFSIVFGLSYGGYAYSLPQPMFGNPLEAIFLPLTVSAIAILIGVLLIITGGLAPSIMAVKMLLNESPKRKSDRRKVAITAVICVFYALMFEHAGYVISTSIFMFAMLTVTCGLAFWKKSALISLIFAVSIFITFNEMLSVNLPPFPFFN</sequence>
<feature type="transmembrane region" description="Helical" evidence="1">
    <location>
        <begin position="109"/>
        <end position="129"/>
    </location>
</feature>
<keyword evidence="1" id="KW-0812">Transmembrane</keyword>
<protein>
    <submittedName>
        <fullName evidence="3">Tripartite tricarboxylate transporter TctB family protein</fullName>
    </submittedName>
</protein>
<dbReference type="RefSeq" id="WP_341597306.1">
    <property type="nucleotide sequence ID" value="NZ_JBAKAZ010000019.1"/>
</dbReference>
<reference evidence="3 4" key="1">
    <citation type="submission" date="2024-02" db="EMBL/GenBank/DDBJ databases">
        <title>Bacteria isolated from the canopy kelp, Nereocystis luetkeana.</title>
        <authorList>
            <person name="Pfister C.A."/>
            <person name="Younker I.T."/>
            <person name="Light S.H."/>
        </authorList>
    </citation>
    <scope>NUCLEOTIDE SEQUENCE [LARGE SCALE GENOMIC DNA]</scope>
    <source>
        <strain evidence="3 4">TI.1.05</strain>
    </source>
</reference>
<keyword evidence="1" id="KW-0472">Membrane</keyword>
<keyword evidence="4" id="KW-1185">Reference proteome</keyword>
<feature type="transmembrane region" description="Helical" evidence="1">
    <location>
        <begin position="42"/>
        <end position="66"/>
    </location>
</feature>
<feature type="transmembrane region" description="Helical" evidence="1">
    <location>
        <begin position="87"/>
        <end position="103"/>
    </location>
</feature>
<dbReference type="InterPro" id="IPR009936">
    <property type="entry name" value="DUF1468"/>
</dbReference>
<evidence type="ECO:0000256" key="1">
    <source>
        <dbReference type="SAM" id="Phobius"/>
    </source>
</evidence>
<evidence type="ECO:0000313" key="3">
    <source>
        <dbReference type="EMBL" id="MEL0629295.1"/>
    </source>
</evidence>
<feature type="transmembrane region" description="Helical" evidence="1">
    <location>
        <begin position="134"/>
        <end position="153"/>
    </location>
</feature>
<dbReference type="Pfam" id="PF07331">
    <property type="entry name" value="TctB"/>
    <property type="match status" value="1"/>
</dbReference>
<name>A0ABU9GPT9_9GAMM</name>
<feature type="domain" description="DUF1468" evidence="2">
    <location>
        <begin position="13"/>
        <end position="156"/>
    </location>
</feature>
<feature type="transmembrane region" description="Helical" evidence="1">
    <location>
        <begin position="12"/>
        <end position="30"/>
    </location>
</feature>
<dbReference type="Proteomes" id="UP001369082">
    <property type="component" value="Unassembled WGS sequence"/>
</dbReference>
<evidence type="ECO:0000313" key="4">
    <source>
        <dbReference type="Proteomes" id="UP001369082"/>
    </source>
</evidence>
<accession>A0ABU9GPT9</accession>
<organism evidence="3 4">
    <name type="scientific">Psychromonas aquatilis</name>
    <dbReference type="NCBI Taxonomy" id="2005072"/>
    <lineage>
        <taxon>Bacteria</taxon>
        <taxon>Pseudomonadati</taxon>
        <taxon>Pseudomonadota</taxon>
        <taxon>Gammaproteobacteria</taxon>
        <taxon>Alteromonadales</taxon>
        <taxon>Psychromonadaceae</taxon>
        <taxon>Psychromonas</taxon>
    </lineage>
</organism>
<dbReference type="EMBL" id="JBAKAZ010000019">
    <property type="protein sequence ID" value="MEL0629295.1"/>
    <property type="molecule type" value="Genomic_DNA"/>
</dbReference>
<comment type="caution">
    <text evidence="3">The sequence shown here is derived from an EMBL/GenBank/DDBJ whole genome shotgun (WGS) entry which is preliminary data.</text>
</comment>
<gene>
    <name evidence="3" type="ORF">V6256_06715</name>
</gene>
<evidence type="ECO:0000259" key="2">
    <source>
        <dbReference type="Pfam" id="PF07331"/>
    </source>
</evidence>
<proteinExistence type="predicted"/>